<evidence type="ECO:0000256" key="14">
    <source>
        <dbReference type="SAM" id="SignalP"/>
    </source>
</evidence>
<evidence type="ECO:0000256" key="4">
    <source>
        <dbReference type="ARBA" id="ARBA00022692"/>
    </source>
</evidence>
<evidence type="ECO:0000256" key="6">
    <source>
        <dbReference type="ARBA" id="ARBA00022741"/>
    </source>
</evidence>
<dbReference type="InterPro" id="IPR008271">
    <property type="entry name" value="Ser/Thr_kinase_AS"/>
</dbReference>
<keyword evidence="9 13" id="KW-1133">Transmembrane helix</keyword>
<dbReference type="FunFam" id="3.30.200.20:FF:000178">
    <property type="entry name" value="serine/threonine-protein kinase PBS1-like"/>
    <property type="match status" value="1"/>
</dbReference>
<dbReference type="PROSITE" id="PS50011">
    <property type="entry name" value="PROTEIN_KINASE_DOM"/>
    <property type="match status" value="1"/>
</dbReference>
<evidence type="ECO:0000256" key="2">
    <source>
        <dbReference type="ARBA" id="ARBA00022527"/>
    </source>
</evidence>
<dbReference type="SMART" id="SM00220">
    <property type="entry name" value="S_TKc"/>
    <property type="match status" value="1"/>
</dbReference>
<dbReference type="GO" id="GO:0016020">
    <property type="term" value="C:membrane"/>
    <property type="evidence" value="ECO:0007669"/>
    <property type="project" value="UniProtKB-SubCell"/>
</dbReference>
<evidence type="ECO:0000256" key="9">
    <source>
        <dbReference type="ARBA" id="ARBA00022989"/>
    </source>
</evidence>
<dbReference type="SUPFAM" id="SSF56112">
    <property type="entry name" value="Protein kinase-like (PK-like)"/>
    <property type="match status" value="1"/>
</dbReference>
<evidence type="ECO:0000256" key="7">
    <source>
        <dbReference type="ARBA" id="ARBA00022777"/>
    </source>
</evidence>
<dbReference type="InterPro" id="IPR011009">
    <property type="entry name" value="Kinase-like_dom_sf"/>
</dbReference>
<keyword evidence="16" id="KW-1185">Reference proteome</keyword>
<feature type="transmembrane region" description="Helical" evidence="13">
    <location>
        <begin position="278"/>
        <end position="300"/>
    </location>
</feature>
<evidence type="ECO:0000313" key="16">
    <source>
        <dbReference type="Proteomes" id="UP001515500"/>
    </source>
</evidence>
<comment type="subcellular location">
    <subcellularLocation>
        <location evidence="1">Membrane</location>
        <topology evidence="1">Single-pass type I membrane protein</topology>
    </subcellularLocation>
</comment>
<dbReference type="Pfam" id="PF13947">
    <property type="entry name" value="GUB_WAK_bind"/>
    <property type="match status" value="1"/>
</dbReference>
<reference evidence="17" key="1">
    <citation type="submission" date="2025-08" db="UniProtKB">
        <authorList>
            <consortium name="RefSeq"/>
        </authorList>
    </citation>
    <scope>IDENTIFICATION</scope>
</reference>
<gene>
    <name evidence="17" type="primary">LOC120280981</name>
</gene>
<keyword evidence="4 13" id="KW-0812">Transmembrane</keyword>
<evidence type="ECO:0000256" key="10">
    <source>
        <dbReference type="ARBA" id="ARBA00023136"/>
    </source>
</evidence>
<evidence type="ECO:0000256" key="13">
    <source>
        <dbReference type="SAM" id="Phobius"/>
    </source>
</evidence>
<dbReference type="InterPro" id="IPR025287">
    <property type="entry name" value="WAK_GUB"/>
</dbReference>
<sequence length="638" mass="71501">MSYLSLTLILLFFLATAAGDGGGTGHGGGEVSEDFSKQCPTTKCGNVDIRFPFRLNSSDSHCGLKGFVLSCASDEAFLTLRHDHGPFKVNSIDYKSQSISIDVHGFWPPCPMKNMSAIKLSDEYFSLFGSTEVSFISCSKEFTPNAEEDRISGPISCLASRGDEFVYVVDQSESMDKLPLDCMVISTDGEIGDPDINSRRDSFNSVVDSFFHSSEVSMVWYNGYGCFEEEPGGSSDCKKSRICSKCEQQDKQCGLDLKRDACCINVDGHKHLDTWVKLIAGLASCIIFFFMVVASTFLYISRKADRDRQLRIKVEMFLASYKTTKPTRFNYAGIKKITKRFKNKLGQGGFGSVYKGELPNGIPVAVKMLEIRPTGEGGDFINEVSTIGRIHHVNVVRLLGFCAEGSRRALVYEFMPNESLEKYIFSRDADGNRPFRMEKLLEIATGIARGVEYLHQGCDQRILHFDIKPHNILLDYEFNPKISDFGLAKLCSRDQSIVTMTAVRGTRGYIAPEIYSRNFGAVSYKSDVYSFGMLVLEMVGGRKNIDPSVEKTDEIYFPEWVYEQLIGEQNFRVAIDMMNNEEETVRKLVIVALWCIQWSPTDRPTMTRVVQMLIGSLESLELPPRPFVSSSLPPLSEE</sequence>
<keyword evidence="10 13" id="KW-0472">Membrane</keyword>
<dbReference type="InterPro" id="IPR045874">
    <property type="entry name" value="LRK10/LRL21-25-like"/>
</dbReference>
<dbReference type="GeneID" id="120280981"/>
<evidence type="ECO:0000256" key="5">
    <source>
        <dbReference type="ARBA" id="ARBA00022729"/>
    </source>
</evidence>
<feature type="domain" description="Protein kinase" evidence="15">
    <location>
        <begin position="339"/>
        <end position="628"/>
    </location>
</feature>
<dbReference type="AlphaFoldDB" id="A0AB40CV73"/>
<dbReference type="GO" id="GO:0030247">
    <property type="term" value="F:polysaccharide binding"/>
    <property type="evidence" value="ECO:0007669"/>
    <property type="project" value="InterPro"/>
</dbReference>
<feature type="chain" id="PRO_5044302514" evidence="14">
    <location>
        <begin position="20"/>
        <end position="638"/>
    </location>
</feature>
<dbReference type="PANTHER" id="PTHR27009">
    <property type="entry name" value="RUST RESISTANCE KINASE LR10-RELATED"/>
    <property type="match status" value="1"/>
</dbReference>
<protein>
    <submittedName>
        <fullName evidence="17">Rust resistance kinase Lr10-like</fullName>
    </submittedName>
</protein>
<evidence type="ECO:0000259" key="15">
    <source>
        <dbReference type="PROSITE" id="PS50011"/>
    </source>
</evidence>
<dbReference type="PROSITE" id="PS00108">
    <property type="entry name" value="PROTEIN_KINASE_ST"/>
    <property type="match status" value="1"/>
</dbReference>
<keyword evidence="7" id="KW-0418">Kinase</keyword>
<dbReference type="InterPro" id="IPR000719">
    <property type="entry name" value="Prot_kinase_dom"/>
</dbReference>
<dbReference type="CDD" id="cd14066">
    <property type="entry name" value="STKc_IRAK"/>
    <property type="match status" value="1"/>
</dbReference>
<accession>A0AB40CV73</accession>
<dbReference type="Gene3D" id="3.30.200.20">
    <property type="entry name" value="Phosphorylase Kinase, domain 1"/>
    <property type="match status" value="1"/>
</dbReference>
<keyword evidence="11" id="KW-0325">Glycoprotein</keyword>
<evidence type="ECO:0000256" key="1">
    <source>
        <dbReference type="ARBA" id="ARBA00004479"/>
    </source>
</evidence>
<keyword evidence="2" id="KW-0723">Serine/threonine-protein kinase</keyword>
<feature type="binding site" evidence="12">
    <location>
        <position position="367"/>
    </location>
    <ligand>
        <name>ATP</name>
        <dbReference type="ChEBI" id="CHEBI:30616"/>
    </ligand>
</feature>
<proteinExistence type="predicted"/>
<keyword evidence="5 14" id="KW-0732">Signal</keyword>
<evidence type="ECO:0000256" key="11">
    <source>
        <dbReference type="ARBA" id="ARBA00023180"/>
    </source>
</evidence>
<name>A0AB40CV73_DIOCR</name>
<dbReference type="InterPro" id="IPR017441">
    <property type="entry name" value="Protein_kinase_ATP_BS"/>
</dbReference>
<dbReference type="PROSITE" id="PS00107">
    <property type="entry name" value="PROTEIN_KINASE_ATP"/>
    <property type="match status" value="1"/>
</dbReference>
<dbReference type="GO" id="GO:0005524">
    <property type="term" value="F:ATP binding"/>
    <property type="evidence" value="ECO:0007669"/>
    <property type="project" value="UniProtKB-UniRule"/>
</dbReference>
<dbReference type="RefSeq" id="XP_039143871.1">
    <property type="nucleotide sequence ID" value="XM_039287937.1"/>
</dbReference>
<feature type="signal peptide" evidence="14">
    <location>
        <begin position="1"/>
        <end position="19"/>
    </location>
</feature>
<keyword evidence="6 12" id="KW-0547">Nucleotide-binding</keyword>
<dbReference type="GO" id="GO:0004674">
    <property type="term" value="F:protein serine/threonine kinase activity"/>
    <property type="evidence" value="ECO:0007669"/>
    <property type="project" value="UniProtKB-KW"/>
</dbReference>
<evidence type="ECO:0000256" key="8">
    <source>
        <dbReference type="ARBA" id="ARBA00022840"/>
    </source>
</evidence>
<evidence type="ECO:0000313" key="17">
    <source>
        <dbReference type="RefSeq" id="XP_039143871.1"/>
    </source>
</evidence>
<dbReference type="Gene3D" id="1.10.510.10">
    <property type="entry name" value="Transferase(Phosphotransferase) domain 1"/>
    <property type="match status" value="1"/>
</dbReference>
<evidence type="ECO:0000256" key="3">
    <source>
        <dbReference type="ARBA" id="ARBA00022679"/>
    </source>
</evidence>
<keyword evidence="3" id="KW-0808">Transferase</keyword>
<keyword evidence="8 12" id="KW-0067">ATP-binding</keyword>
<dbReference type="Proteomes" id="UP001515500">
    <property type="component" value="Chromosome 17"/>
</dbReference>
<dbReference type="Pfam" id="PF00069">
    <property type="entry name" value="Pkinase"/>
    <property type="match status" value="1"/>
</dbReference>
<organism evidence="16 17">
    <name type="scientific">Dioscorea cayennensis subsp. rotundata</name>
    <name type="common">White Guinea yam</name>
    <name type="synonym">Dioscorea rotundata</name>
    <dbReference type="NCBI Taxonomy" id="55577"/>
    <lineage>
        <taxon>Eukaryota</taxon>
        <taxon>Viridiplantae</taxon>
        <taxon>Streptophyta</taxon>
        <taxon>Embryophyta</taxon>
        <taxon>Tracheophyta</taxon>
        <taxon>Spermatophyta</taxon>
        <taxon>Magnoliopsida</taxon>
        <taxon>Liliopsida</taxon>
        <taxon>Dioscoreales</taxon>
        <taxon>Dioscoreaceae</taxon>
        <taxon>Dioscorea</taxon>
    </lineage>
</organism>
<evidence type="ECO:0000256" key="12">
    <source>
        <dbReference type="PROSITE-ProRule" id="PRU10141"/>
    </source>
</evidence>
<dbReference type="FunFam" id="1.10.510.10:FF:000590">
    <property type="entry name" value="PR5-like receptor kinase"/>
    <property type="match status" value="1"/>
</dbReference>